<dbReference type="Proteomes" id="UP001552299">
    <property type="component" value="Unassembled WGS sequence"/>
</dbReference>
<organism evidence="1 2">
    <name type="scientific">Dendrobium thyrsiflorum</name>
    <name type="common">Pinecone-like raceme dendrobium</name>
    <name type="synonym">Orchid</name>
    <dbReference type="NCBI Taxonomy" id="117978"/>
    <lineage>
        <taxon>Eukaryota</taxon>
        <taxon>Viridiplantae</taxon>
        <taxon>Streptophyta</taxon>
        <taxon>Embryophyta</taxon>
        <taxon>Tracheophyta</taxon>
        <taxon>Spermatophyta</taxon>
        <taxon>Magnoliopsida</taxon>
        <taxon>Liliopsida</taxon>
        <taxon>Asparagales</taxon>
        <taxon>Orchidaceae</taxon>
        <taxon>Epidendroideae</taxon>
        <taxon>Malaxideae</taxon>
        <taxon>Dendrobiinae</taxon>
        <taxon>Dendrobium</taxon>
    </lineage>
</organism>
<sequence length="412" mass="45587">MWTSERTPFYGEQNVKDTITLSRRDKMVVGLCALHKRSQFESRVLRTSLPSGVAWEESLEEIVSLESERSCEGICEGVTKVSQGEDLSSSSFSFCPHSALGSLPSPRKVKKDAVLYHHQEGEKGRGEELIFSILPRALATDGHLTRSETLRIEGLKEGRNVKKTRKQPSYLKKMDEIIFVGIWCCGAMQTEIRLCGADSFDTTRFKPNGAVVLVLGNQNDFSEMGHHCGAINAIVMKCTVKWRLGTTMTIFGCSGGLNDGIAVSVENVSSKWGCLGREFGRDFSTWFSAVTKRVKKDVERFSAVTGEGEKGCGSLSSPGEPLFLPTFRQRQPLPPAENRCSFQPFGKGNLFLRQRTALPSNLQAKAETHSFSNLSAKAENLCPFSPLPGEGREPDTVLTYSLESLQRRRAET</sequence>
<dbReference type="AlphaFoldDB" id="A0ABD0TXM3"/>
<proteinExistence type="predicted"/>
<protein>
    <submittedName>
        <fullName evidence="1">Uncharacterized protein</fullName>
    </submittedName>
</protein>
<name>A0ABD0TXM3_DENTH</name>
<dbReference type="EMBL" id="JANQDX010000019">
    <property type="protein sequence ID" value="KAL0904362.1"/>
    <property type="molecule type" value="Genomic_DNA"/>
</dbReference>
<reference evidence="1 2" key="1">
    <citation type="journal article" date="2024" name="Plant Biotechnol. J.">
        <title>Dendrobium thyrsiflorum genome and its molecular insights into genes involved in important horticultural traits.</title>
        <authorList>
            <person name="Chen B."/>
            <person name="Wang J.Y."/>
            <person name="Zheng P.J."/>
            <person name="Li K.L."/>
            <person name="Liang Y.M."/>
            <person name="Chen X.F."/>
            <person name="Zhang C."/>
            <person name="Zhao X."/>
            <person name="He X."/>
            <person name="Zhang G.Q."/>
            <person name="Liu Z.J."/>
            <person name="Xu Q."/>
        </authorList>
    </citation>
    <scope>NUCLEOTIDE SEQUENCE [LARGE SCALE GENOMIC DNA]</scope>
    <source>
        <strain evidence="1">GZMU011</strain>
    </source>
</reference>
<evidence type="ECO:0000313" key="2">
    <source>
        <dbReference type="Proteomes" id="UP001552299"/>
    </source>
</evidence>
<evidence type="ECO:0000313" key="1">
    <source>
        <dbReference type="EMBL" id="KAL0904362.1"/>
    </source>
</evidence>
<accession>A0ABD0TXM3</accession>
<comment type="caution">
    <text evidence="1">The sequence shown here is derived from an EMBL/GenBank/DDBJ whole genome shotgun (WGS) entry which is preliminary data.</text>
</comment>
<keyword evidence="2" id="KW-1185">Reference proteome</keyword>
<gene>
    <name evidence="1" type="ORF">M5K25_026456</name>
</gene>